<gene>
    <name evidence="1" type="ORF">ANCCEY_14393</name>
</gene>
<evidence type="ECO:0000313" key="2">
    <source>
        <dbReference type="Proteomes" id="UP000054495"/>
    </source>
</evidence>
<protein>
    <submittedName>
        <fullName evidence="1">Uncharacterized protein</fullName>
    </submittedName>
</protein>
<reference evidence="1 2" key="1">
    <citation type="submission" date="2013-05" db="EMBL/GenBank/DDBJ databases">
        <title>Draft genome of the parasitic nematode Anyclostoma ceylanicum.</title>
        <authorList>
            <person name="Mitreva M."/>
        </authorList>
    </citation>
    <scope>NUCLEOTIDE SEQUENCE [LARGE SCALE GENOMIC DNA]</scope>
</reference>
<sequence length="154" mass="16019">MESSVFNVLHVQPGKKKKRLATALFSPTPTGGPLAICARPTDSPEVSTGFCDFIVTGFASYGVGAGADLSPELDLLRCTAVFVGMFRSVGWEIKLPVAFWESAGGLDVVPGALVAPPNAVLSDSVNRPQADGGGFAVSRSFSLLRLSADFSEAV</sequence>
<name>A0A0D6LFS3_9BILA</name>
<accession>A0A0D6LFS3</accession>
<dbReference type="Proteomes" id="UP000054495">
    <property type="component" value="Unassembled WGS sequence"/>
</dbReference>
<organism evidence="1 2">
    <name type="scientific">Ancylostoma ceylanicum</name>
    <dbReference type="NCBI Taxonomy" id="53326"/>
    <lineage>
        <taxon>Eukaryota</taxon>
        <taxon>Metazoa</taxon>
        <taxon>Ecdysozoa</taxon>
        <taxon>Nematoda</taxon>
        <taxon>Chromadorea</taxon>
        <taxon>Rhabditida</taxon>
        <taxon>Rhabditina</taxon>
        <taxon>Rhabditomorpha</taxon>
        <taxon>Strongyloidea</taxon>
        <taxon>Ancylostomatidae</taxon>
        <taxon>Ancylostomatinae</taxon>
        <taxon>Ancylostoma</taxon>
    </lineage>
</organism>
<evidence type="ECO:0000313" key="1">
    <source>
        <dbReference type="EMBL" id="EPB66517.1"/>
    </source>
</evidence>
<dbReference type="AlphaFoldDB" id="A0A0D6LFS3"/>
<dbReference type="EMBL" id="KE126086">
    <property type="protein sequence ID" value="EPB66517.1"/>
    <property type="molecule type" value="Genomic_DNA"/>
</dbReference>
<proteinExistence type="predicted"/>
<keyword evidence="2" id="KW-1185">Reference proteome</keyword>